<name>A0A915KVA5_ROMCU</name>
<protein>
    <submittedName>
        <fullName evidence="2">Uncharacterized protein</fullName>
    </submittedName>
</protein>
<proteinExistence type="predicted"/>
<accession>A0A915KVA5</accession>
<sequence>MNSDSDGIFYGEISKVINVDHEMMLIQTNSRYLLIVVRSDSSEPVFHSALIRYMENQSTYGTICDNDTLIIADSAELPRLSHYLDYPVTSTVP</sequence>
<evidence type="ECO:0000313" key="2">
    <source>
        <dbReference type="WBParaSite" id="nRc.2.0.1.t42408-RA"/>
    </source>
</evidence>
<evidence type="ECO:0000313" key="1">
    <source>
        <dbReference type="Proteomes" id="UP000887565"/>
    </source>
</evidence>
<dbReference type="WBParaSite" id="nRc.2.0.1.t42408-RA">
    <property type="protein sequence ID" value="nRc.2.0.1.t42408-RA"/>
    <property type="gene ID" value="nRc.2.0.1.g42408"/>
</dbReference>
<reference evidence="2" key="1">
    <citation type="submission" date="2022-11" db="UniProtKB">
        <authorList>
            <consortium name="WormBaseParasite"/>
        </authorList>
    </citation>
    <scope>IDENTIFICATION</scope>
</reference>
<keyword evidence="1" id="KW-1185">Reference proteome</keyword>
<dbReference type="Proteomes" id="UP000887565">
    <property type="component" value="Unplaced"/>
</dbReference>
<dbReference type="AlphaFoldDB" id="A0A915KVA5"/>
<organism evidence="1 2">
    <name type="scientific">Romanomermis culicivorax</name>
    <name type="common">Nematode worm</name>
    <dbReference type="NCBI Taxonomy" id="13658"/>
    <lineage>
        <taxon>Eukaryota</taxon>
        <taxon>Metazoa</taxon>
        <taxon>Ecdysozoa</taxon>
        <taxon>Nematoda</taxon>
        <taxon>Enoplea</taxon>
        <taxon>Dorylaimia</taxon>
        <taxon>Mermithida</taxon>
        <taxon>Mermithoidea</taxon>
        <taxon>Mermithidae</taxon>
        <taxon>Romanomermis</taxon>
    </lineage>
</organism>